<dbReference type="Proteomes" id="UP000476411">
    <property type="component" value="Chromosome"/>
</dbReference>
<evidence type="ECO:0000256" key="1">
    <source>
        <dbReference type="ARBA" id="ARBA00022617"/>
    </source>
</evidence>
<dbReference type="Pfam" id="PF00034">
    <property type="entry name" value="Cytochrom_C"/>
    <property type="match status" value="1"/>
</dbReference>
<evidence type="ECO:0000256" key="4">
    <source>
        <dbReference type="PROSITE-ProRule" id="PRU00433"/>
    </source>
</evidence>
<dbReference type="RefSeq" id="WP_162335018.1">
    <property type="nucleotide sequence ID" value="NZ_CP048113.1"/>
</dbReference>
<dbReference type="GO" id="GO:0009055">
    <property type="term" value="F:electron transfer activity"/>
    <property type="evidence" value="ECO:0007669"/>
    <property type="project" value="InterPro"/>
</dbReference>
<dbReference type="GO" id="GO:0020037">
    <property type="term" value="F:heme binding"/>
    <property type="evidence" value="ECO:0007669"/>
    <property type="project" value="InterPro"/>
</dbReference>
<dbReference type="InterPro" id="IPR036909">
    <property type="entry name" value="Cyt_c-like_dom_sf"/>
</dbReference>
<gene>
    <name evidence="6" type="ORF">GWR21_28065</name>
</gene>
<keyword evidence="3 4" id="KW-0408">Iron</keyword>
<dbReference type="KEGG" id="chih:GWR21_28065"/>
<evidence type="ECO:0000313" key="6">
    <source>
        <dbReference type="EMBL" id="QHS63302.1"/>
    </source>
</evidence>
<dbReference type="PROSITE" id="PS51007">
    <property type="entry name" value="CYTC"/>
    <property type="match status" value="1"/>
</dbReference>
<dbReference type="AlphaFoldDB" id="A0A6B9ZLN1"/>
<evidence type="ECO:0000256" key="2">
    <source>
        <dbReference type="ARBA" id="ARBA00022723"/>
    </source>
</evidence>
<reference evidence="6 7" key="1">
    <citation type="submission" date="2020-01" db="EMBL/GenBank/DDBJ databases">
        <title>Complete genome sequence of Chitinophaga sp. H33E-04 isolated from quinoa roots.</title>
        <authorList>
            <person name="Weon H.-Y."/>
            <person name="Lee S.A."/>
        </authorList>
    </citation>
    <scope>NUCLEOTIDE SEQUENCE [LARGE SCALE GENOMIC DNA]</scope>
    <source>
        <strain evidence="6 7">H33E-04</strain>
    </source>
</reference>
<accession>A0A6B9ZLN1</accession>
<evidence type="ECO:0000259" key="5">
    <source>
        <dbReference type="PROSITE" id="PS51007"/>
    </source>
</evidence>
<name>A0A6B9ZLN1_9BACT</name>
<protein>
    <submittedName>
        <fullName evidence="6">Cytochrome c</fullName>
    </submittedName>
</protein>
<feature type="domain" description="Cytochrome c" evidence="5">
    <location>
        <begin position="164"/>
        <end position="258"/>
    </location>
</feature>
<dbReference type="SUPFAM" id="SSF46626">
    <property type="entry name" value="Cytochrome c"/>
    <property type="match status" value="1"/>
</dbReference>
<organism evidence="6 7">
    <name type="scientific">Chitinophaga agri</name>
    <dbReference type="NCBI Taxonomy" id="2703787"/>
    <lineage>
        <taxon>Bacteria</taxon>
        <taxon>Pseudomonadati</taxon>
        <taxon>Bacteroidota</taxon>
        <taxon>Chitinophagia</taxon>
        <taxon>Chitinophagales</taxon>
        <taxon>Chitinophagaceae</taxon>
        <taxon>Chitinophaga</taxon>
    </lineage>
</organism>
<keyword evidence="1 4" id="KW-0349">Heme</keyword>
<proteinExistence type="predicted"/>
<keyword evidence="7" id="KW-1185">Reference proteome</keyword>
<evidence type="ECO:0000256" key="3">
    <source>
        <dbReference type="ARBA" id="ARBA00023004"/>
    </source>
</evidence>
<dbReference type="InterPro" id="IPR009056">
    <property type="entry name" value="Cyt_c-like_dom"/>
</dbReference>
<sequence>MNKMSRTCCGLLFLLAGCNTLPVVPTFLNASQLPSQLLEINTERDTTVTLNDGTILTIPANALHIDGSKIAKLEVKEALTPEQILAAGLRTQSNGEPLSSGGMIYINTADNSKLSFNQPVKVKIPARKIVDGMQLYKGEVKASGIDWKDPKPLPVQEQEKENAKKKIYGKALFEQNCMSCHNVTRQVTGPALANVMERWKYDTTTVYAFISNSSQMIASGHCYAANLFYAFNKQVMPNFISFTKDDMDALFAYIDDESQKHPEYKDSNQHAFDPDSCAYYKTVVQLAADLTGAREGQEFTVVNSFSQTGISLPSVVSGDEIIFTPLQPAPDQVIPERKTGVYYNFTINAPGWYNIDVLTKDLPGFSPCHLSVTVNEMKDQNVAVFLLIPAEKVVLQGGLQKDGKTYGFYKNDGEISLPLGAEAFVVSFAENTGKAQLYFGSKRFIIEEKQIIDIAIQPSDEKTIYEEIKRLRLPDLTLKINKLQLTAEQKRIAIEADRVRDQVALCNCTTATDSAAVRK</sequence>
<keyword evidence="2 4" id="KW-0479">Metal-binding</keyword>
<evidence type="ECO:0000313" key="7">
    <source>
        <dbReference type="Proteomes" id="UP000476411"/>
    </source>
</evidence>
<dbReference type="GO" id="GO:0046872">
    <property type="term" value="F:metal ion binding"/>
    <property type="evidence" value="ECO:0007669"/>
    <property type="project" value="UniProtKB-KW"/>
</dbReference>
<dbReference type="Gene3D" id="1.10.760.10">
    <property type="entry name" value="Cytochrome c-like domain"/>
    <property type="match status" value="1"/>
</dbReference>
<dbReference type="PROSITE" id="PS51257">
    <property type="entry name" value="PROKAR_LIPOPROTEIN"/>
    <property type="match status" value="1"/>
</dbReference>
<dbReference type="EMBL" id="CP048113">
    <property type="protein sequence ID" value="QHS63302.1"/>
    <property type="molecule type" value="Genomic_DNA"/>
</dbReference>